<dbReference type="GO" id="GO:0016020">
    <property type="term" value="C:membrane"/>
    <property type="evidence" value="ECO:0007669"/>
    <property type="project" value="UniProtKB-SubCell"/>
</dbReference>
<evidence type="ECO:0000256" key="6">
    <source>
        <dbReference type="ARBA" id="ARBA00022723"/>
    </source>
</evidence>
<keyword evidence="4" id="KW-0808">Transferase</keyword>
<proteinExistence type="predicted"/>
<dbReference type="PANTHER" id="PTHR47568:SF3">
    <property type="entry name" value="RING-TYPE E3 UBIQUITIN TRANSFERASE"/>
    <property type="match status" value="1"/>
</dbReference>
<evidence type="ECO:0000256" key="11">
    <source>
        <dbReference type="ARBA" id="ARBA00023136"/>
    </source>
</evidence>
<dbReference type="Gramene" id="A03p04960.2_BraZ1">
    <property type="protein sequence ID" value="A03p04960.2_BraZ1.CDS"/>
    <property type="gene ID" value="A03g04960.2_BraZ1"/>
</dbReference>
<dbReference type="GO" id="GO:0008270">
    <property type="term" value="F:zinc ion binding"/>
    <property type="evidence" value="ECO:0007669"/>
    <property type="project" value="UniProtKB-KW"/>
</dbReference>
<name>A0A3P5ZDS1_BRACM</name>
<evidence type="ECO:0000256" key="1">
    <source>
        <dbReference type="ARBA" id="ARBA00000900"/>
    </source>
</evidence>
<reference evidence="14" key="1">
    <citation type="submission" date="2018-11" db="EMBL/GenBank/DDBJ databases">
        <authorList>
            <consortium name="Genoscope - CEA"/>
            <person name="William W."/>
        </authorList>
    </citation>
    <scope>NUCLEOTIDE SEQUENCE</scope>
</reference>
<evidence type="ECO:0000256" key="3">
    <source>
        <dbReference type="ARBA" id="ARBA00012483"/>
    </source>
</evidence>
<accession>A0A3P5ZDS1</accession>
<evidence type="ECO:0000313" key="14">
    <source>
        <dbReference type="EMBL" id="VDC78616.1"/>
    </source>
</evidence>
<evidence type="ECO:0000256" key="10">
    <source>
        <dbReference type="ARBA" id="ARBA00022989"/>
    </source>
</evidence>
<organism evidence="14">
    <name type="scientific">Brassica campestris</name>
    <name type="common">Field mustard</name>
    <dbReference type="NCBI Taxonomy" id="3711"/>
    <lineage>
        <taxon>Eukaryota</taxon>
        <taxon>Viridiplantae</taxon>
        <taxon>Streptophyta</taxon>
        <taxon>Embryophyta</taxon>
        <taxon>Tracheophyta</taxon>
        <taxon>Spermatophyta</taxon>
        <taxon>Magnoliopsida</taxon>
        <taxon>eudicotyledons</taxon>
        <taxon>Gunneridae</taxon>
        <taxon>Pentapetalae</taxon>
        <taxon>rosids</taxon>
        <taxon>malvids</taxon>
        <taxon>Brassicales</taxon>
        <taxon>Brassicaceae</taxon>
        <taxon>Brassiceae</taxon>
        <taxon>Brassica</taxon>
    </lineage>
</organism>
<gene>
    <name evidence="14" type="ORF">BRAA03T09834Z</name>
    <name evidence="13" type="ORF">BRAPAZ1V2_A03P04960.2</name>
</gene>
<dbReference type="GO" id="GO:0016567">
    <property type="term" value="P:protein ubiquitination"/>
    <property type="evidence" value="ECO:0007669"/>
    <property type="project" value="InterPro"/>
</dbReference>
<evidence type="ECO:0000256" key="7">
    <source>
        <dbReference type="ARBA" id="ARBA00022771"/>
    </source>
</evidence>
<keyword evidence="11" id="KW-0472">Membrane</keyword>
<keyword evidence="9" id="KW-0862">Zinc</keyword>
<dbReference type="EC" id="2.3.2.27" evidence="3"/>
<dbReference type="EMBL" id="LS974619">
    <property type="protein sequence ID" value="CAG7879153.1"/>
    <property type="molecule type" value="Genomic_DNA"/>
</dbReference>
<evidence type="ECO:0000256" key="4">
    <source>
        <dbReference type="ARBA" id="ARBA00022679"/>
    </source>
</evidence>
<comment type="catalytic activity">
    <reaction evidence="1">
        <text>S-ubiquitinyl-[E2 ubiquitin-conjugating enzyme]-L-cysteine + [acceptor protein]-L-lysine = [E2 ubiquitin-conjugating enzyme]-L-cysteine + N(6)-ubiquitinyl-[acceptor protein]-L-lysine.</text>
        <dbReference type="EC" id="2.3.2.27"/>
    </reaction>
</comment>
<dbReference type="GO" id="GO:0061630">
    <property type="term" value="F:ubiquitin protein ligase activity"/>
    <property type="evidence" value="ECO:0007669"/>
    <property type="project" value="UniProtKB-EC"/>
</dbReference>
<dbReference type="InterPro" id="IPR044231">
    <property type="entry name" value="SP1/SPL1"/>
</dbReference>
<comment type="subcellular location">
    <subcellularLocation>
        <location evidence="2">Membrane</location>
        <topology evidence="2">Multi-pass membrane protein</topology>
    </subcellularLocation>
</comment>
<evidence type="ECO:0000313" key="13">
    <source>
        <dbReference type="EMBL" id="CAG7879153.1"/>
    </source>
</evidence>
<dbReference type="Proteomes" id="UP000694005">
    <property type="component" value="Chromosome A03"/>
</dbReference>
<evidence type="ECO:0000259" key="12">
    <source>
        <dbReference type="Pfam" id="PF12483"/>
    </source>
</evidence>
<keyword evidence="5" id="KW-0812">Transmembrane</keyword>
<dbReference type="EMBL" id="LR031572">
    <property type="protein sequence ID" value="VDC78616.1"/>
    <property type="molecule type" value="Genomic_DNA"/>
</dbReference>
<sequence>MIEYAVLSIGVGILIEVYNRSDKMKAQYLSRITQINELKELGDLLENEPLCNPVVVIFGTVGSNSAVETTRSGALCVFSEETATVCYKREKNCNTDSGREEYKNVMLYRKDVPWYLDDGTGRVYVTGAQFAKGFYDTLRRYIFTEPVMEHFERFFPFKDVQFVPNNCCEHVLEIGKPLRIIGKAERDKNGAPTIGRVYQVFNGRSINKVDELASDLKSISECCDMLSLLLTGIGVSILAVSFLHNHLEFSK</sequence>
<dbReference type="AlphaFoldDB" id="A0A3P5ZDS1"/>
<dbReference type="PANTHER" id="PTHR47568">
    <property type="match status" value="1"/>
</dbReference>
<evidence type="ECO:0000256" key="8">
    <source>
        <dbReference type="ARBA" id="ARBA00022786"/>
    </source>
</evidence>
<evidence type="ECO:0000256" key="5">
    <source>
        <dbReference type="ARBA" id="ARBA00022692"/>
    </source>
</evidence>
<keyword evidence="7" id="KW-0863">Zinc-finger</keyword>
<evidence type="ECO:0000256" key="9">
    <source>
        <dbReference type="ARBA" id="ARBA00022833"/>
    </source>
</evidence>
<feature type="domain" description="E3 Ubiquitin ligase MUL1-like" evidence="12">
    <location>
        <begin position="87"/>
        <end position="197"/>
    </location>
</feature>
<evidence type="ECO:0000256" key="2">
    <source>
        <dbReference type="ARBA" id="ARBA00004141"/>
    </source>
</evidence>
<dbReference type="InterPro" id="IPR022170">
    <property type="entry name" value="MUL1-like"/>
</dbReference>
<keyword evidence="6" id="KW-0479">Metal-binding</keyword>
<protein>
    <recommendedName>
        <fullName evidence="3">RING-type E3 ubiquitin transferase</fullName>
        <ecNumber evidence="3">2.3.2.27</ecNumber>
    </recommendedName>
</protein>
<dbReference type="Pfam" id="PF12483">
    <property type="entry name" value="GIDE"/>
    <property type="match status" value="1"/>
</dbReference>
<keyword evidence="8" id="KW-0833">Ubl conjugation pathway</keyword>
<keyword evidence="10" id="KW-1133">Transmembrane helix</keyword>